<evidence type="ECO:0000313" key="1">
    <source>
        <dbReference type="EMBL" id="AOS58368.1"/>
    </source>
</evidence>
<name>A0A1D8BJ64_SIFV</name>
<accession>A0A1D8BJ64</accession>
<gene>
    <name evidence="1" type="primary">SIFV2_gp13</name>
</gene>
<reference evidence="1" key="1">
    <citation type="journal article" date="2014" name="Mol. Microbiol.">
        <title>Inter-viral conflicts that exploit host CRISPR immune systems of Sulfolobus.</title>
        <authorList>
            <person name="Erdmann S."/>
            <person name="Le Moine Bauer S."/>
            <person name="Garrett R.A."/>
        </authorList>
    </citation>
    <scope>NUCLEOTIDE SEQUENCE [LARGE SCALE GENOMIC DNA]</scope>
</reference>
<sequence length="248" mass="29269">MLLMHGLEVKQMKILYKLPKVFLTPDLNKFSITRNFADCFYYESHSGLTKEGCVIFNGEIRRTRGIFYTPIPPAFEISYRRKMISDEADIKLILDRISLAGATLNTASFLIKWDNYGFKLYDKFIKGGMYEFPLLFSQGHLYVYNIPRVREAYRIIYENDNQKEEIDSEMFEEINEFSVYNHAIKFDKKVLKLKELYVSPGQGVVIYTLDDVTLVSESQDHEKVEKFVYKNSWILFSHRAPRNQDQRD</sequence>
<dbReference type="Proteomes" id="UP000223173">
    <property type="component" value="Segment"/>
</dbReference>
<protein>
    <submittedName>
        <fullName evidence="1">Conserved lipothrixviral and rudiviral protein</fullName>
    </submittedName>
</protein>
<dbReference type="EMBL" id="KX467643">
    <property type="protein sequence ID" value="AOS58368.1"/>
    <property type="molecule type" value="Genomic_DNA"/>
</dbReference>
<proteinExistence type="predicted"/>
<reference evidence="1" key="2">
    <citation type="submission" date="2016-06" db="EMBL/GenBank/DDBJ databases">
        <authorList>
            <person name="Kjaerup R.B."/>
            <person name="Dalgaard T.S."/>
            <person name="Juul-Madsen H.R."/>
        </authorList>
    </citation>
    <scope>NUCLEOTIDE SEQUENCE</scope>
</reference>
<organism evidence="1">
    <name type="scientific">Sulfolobus islandicus filamentous virus 2</name>
    <dbReference type="NCBI Taxonomy" id="1902331"/>
    <lineage>
        <taxon>Viruses</taxon>
        <taxon>Adnaviria</taxon>
        <taxon>Zilligvirae</taxon>
        <taxon>Taleaviricota</taxon>
        <taxon>Tokiviricetes</taxon>
        <taxon>Ligamenvirales</taxon>
        <taxon>Lipothrixviridae</taxon>
        <taxon>Betalipothrixvirus</taxon>
        <taxon>Betalipothrixvirus hveragerdiense</taxon>
        <taxon>Sulfolobus islandicus filamentous virus</taxon>
    </lineage>
</organism>